<accession>A0A6H5IZJ6</accession>
<feature type="compositionally biased region" description="Basic and acidic residues" evidence="1">
    <location>
        <begin position="446"/>
        <end position="455"/>
    </location>
</feature>
<sequence length="472" mass="53993">MLQDKFLFDQLDKKDKITLDQDGTEIEENECTPYRNAQAAKEISLSRLLQPPQAHASERVRESFLRSFRKLVKHIFHLYINFSLLYTFVLDTEGQSQKRQTNLPTSFGANFYTTRQLCNTAGKLSRRYRVILMKRLPREREREISKMSRLKYILGFGRARRTHKETRARQVREKVSSERAMNGSSCCVTLYCIENLPVSRRSLNIEVKVVRSNGQPEIGTLCTQPPHPNGMYEAVGGDGDGTTCFYTLYIIDIKCSAFALQIHTFRKSDLNHPREFNDVDDVEIVVECEDVKPNINLLAVKKIEEDSQNVWKDMKYNDVYTTQNMIKMDPTEEVQQLSTATTTAADDDVKTEKRTRVCGDFFRKFKTKVLPPPPAAFTAVVSRESCTTQHPERIAEASPGRVRLEGRGQTDVQRDHQGERPGHNLRRVASKSHDQSTQPCPRHRQERAATKDKKSAPAAGGKNENNTIESFV</sequence>
<feature type="region of interest" description="Disordered" evidence="1">
    <location>
        <begin position="382"/>
        <end position="472"/>
    </location>
</feature>
<evidence type="ECO:0000313" key="3">
    <source>
        <dbReference type="Proteomes" id="UP000479190"/>
    </source>
</evidence>
<reference evidence="2 3" key="1">
    <citation type="submission" date="2020-02" db="EMBL/GenBank/DDBJ databases">
        <authorList>
            <person name="Ferguson B K."/>
        </authorList>
    </citation>
    <scope>NUCLEOTIDE SEQUENCE [LARGE SCALE GENOMIC DNA]</scope>
</reference>
<evidence type="ECO:0000313" key="2">
    <source>
        <dbReference type="EMBL" id="CAB0041356.1"/>
    </source>
</evidence>
<organism evidence="2 3">
    <name type="scientific">Trichogramma brassicae</name>
    <dbReference type="NCBI Taxonomy" id="86971"/>
    <lineage>
        <taxon>Eukaryota</taxon>
        <taxon>Metazoa</taxon>
        <taxon>Ecdysozoa</taxon>
        <taxon>Arthropoda</taxon>
        <taxon>Hexapoda</taxon>
        <taxon>Insecta</taxon>
        <taxon>Pterygota</taxon>
        <taxon>Neoptera</taxon>
        <taxon>Endopterygota</taxon>
        <taxon>Hymenoptera</taxon>
        <taxon>Apocrita</taxon>
        <taxon>Proctotrupomorpha</taxon>
        <taxon>Chalcidoidea</taxon>
        <taxon>Trichogrammatidae</taxon>
        <taxon>Trichogramma</taxon>
    </lineage>
</organism>
<gene>
    <name evidence="2" type="ORF">TBRA_LOCUS13028</name>
</gene>
<feature type="compositionally biased region" description="Basic and acidic residues" evidence="1">
    <location>
        <begin position="402"/>
        <end position="422"/>
    </location>
</feature>
<proteinExistence type="predicted"/>
<dbReference type="Proteomes" id="UP000479190">
    <property type="component" value="Unassembled WGS sequence"/>
</dbReference>
<protein>
    <submittedName>
        <fullName evidence="2">Uncharacterized protein</fullName>
    </submittedName>
</protein>
<dbReference type="AlphaFoldDB" id="A0A6H5IZJ6"/>
<keyword evidence="3" id="KW-1185">Reference proteome</keyword>
<name>A0A6H5IZJ6_9HYME</name>
<dbReference type="EMBL" id="CADCXV010001109">
    <property type="protein sequence ID" value="CAB0041356.1"/>
    <property type="molecule type" value="Genomic_DNA"/>
</dbReference>
<evidence type="ECO:0000256" key="1">
    <source>
        <dbReference type="SAM" id="MobiDB-lite"/>
    </source>
</evidence>
<feature type="compositionally biased region" description="Polar residues" evidence="1">
    <location>
        <begin position="463"/>
        <end position="472"/>
    </location>
</feature>